<protein>
    <submittedName>
        <fullName evidence="2">Uncharacterized protein</fullName>
    </submittedName>
</protein>
<reference evidence="2 3" key="1">
    <citation type="journal article" date="2020" name="Mol. Plant">
        <title>The Chromosome-Based Rubber Tree Genome Provides New Insights into Spurge Genome Evolution and Rubber Biosynthesis.</title>
        <authorList>
            <person name="Liu J."/>
            <person name="Shi C."/>
            <person name="Shi C.C."/>
            <person name="Li W."/>
            <person name="Zhang Q.J."/>
            <person name="Zhang Y."/>
            <person name="Li K."/>
            <person name="Lu H.F."/>
            <person name="Shi C."/>
            <person name="Zhu S.T."/>
            <person name="Xiao Z.Y."/>
            <person name="Nan H."/>
            <person name="Yue Y."/>
            <person name="Zhu X.G."/>
            <person name="Wu Y."/>
            <person name="Hong X.N."/>
            <person name="Fan G.Y."/>
            <person name="Tong Y."/>
            <person name="Zhang D."/>
            <person name="Mao C.L."/>
            <person name="Liu Y.L."/>
            <person name="Hao S.J."/>
            <person name="Liu W.Q."/>
            <person name="Lv M.Q."/>
            <person name="Zhang H.B."/>
            <person name="Liu Y."/>
            <person name="Hu-Tang G.R."/>
            <person name="Wang J.P."/>
            <person name="Wang J.H."/>
            <person name="Sun Y.H."/>
            <person name="Ni S.B."/>
            <person name="Chen W.B."/>
            <person name="Zhang X.C."/>
            <person name="Jiao Y.N."/>
            <person name="Eichler E.E."/>
            <person name="Li G.H."/>
            <person name="Liu X."/>
            <person name="Gao L.Z."/>
        </authorList>
    </citation>
    <scope>NUCLEOTIDE SEQUENCE [LARGE SCALE GENOMIC DNA]</scope>
    <source>
        <strain evidence="3">cv. GT1</strain>
        <tissue evidence="2">Leaf</tissue>
    </source>
</reference>
<evidence type="ECO:0000313" key="2">
    <source>
        <dbReference type="EMBL" id="KAF2293758.1"/>
    </source>
</evidence>
<name>A0A6A6L0K6_HEVBR</name>
<keyword evidence="3" id="KW-1185">Reference proteome</keyword>
<evidence type="ECO:0000256" key="1">
    <source>
        <dbReference type="SAM" id="Coils"/>
    </source>
</evidence>
<organism evidence="2 3">
    <name type="scientific">Hevea brasiliensis</name>
    <name type="common">Para rubber tree</name>
    <name type="synonym">Siphonia brasiliensis</name>
    <dbReference type="NCBI Taxonomy" id="3981"/>
    <lineage>
        <taxon>Eukaryota</taxon>
        <taxon>Viridiplantae</taxon>
        <taxon>Streptophyta</taxon>
        <taxon>Embryophyta</taxon>
        <taxon>Tracheophyta</taxon>
        <taxon>Spermatophyta</taxon>
        <taxon>Magnoliopsida</taxon>
        <taxon>eudicotyledons</taxon>
        <taxon>Gunneridae</taxon>
        <taxon>Pentapetalae</taxon>
        <taxon>rosids</taxon>
        <taxon>fabids</taxon>
        <taxon>Malpighiales</taxon>
        <taxon>Euphorbiaceae</taxon>
        <taxon>Crotonoideae</taxon>
        <taxon>Micrandreae</taxon>
        <taxon>Hevea</taxon>
    </lineage>
</organism>
<dbReference type="GO" id="GO:0031047">
    <property type="term" value="P:regulatory ncRNA-mediated gene silencing"/>
    <property type="evidence" value="ECO:0007669"/>
    <property type="project" value="InterPro"/>
</dbReference>
<keyword evidence="1" id="KW-0175">Coiled coil</keyword>
<dbReference type="InterPro" id="IPR044287">
    <property type="entry name" value="SGS3"/>
</dbReference>
<gene>
    <name evidence="2" type="ORF">GH714_004513</name>
</gene>
<dbReference type="Proteomes" id="UP000467840">
    <property type="component" value="Chromosome 7"/>
</dbReference>
<accession>A0A6A6L0K6</accession>
<proteinExistence type="predicted"/>
<comment type="caution">
    <text evidence="2">The sequence shown here is derived from an EMBL/GenBank/DDBJ whole genome shotgun (WGS) entry which is preliminary data.</text>
</comment>
<dbReference type="EMBL" id="JAAGAX010000013">
    <property type="protein sequence ID" value="KAF2293758.1"/>
    <property type="molecule type" value="Genomic_DNA"/>
</dbReference>
<sequence length="108" mass="13093">MDAKEDNFEKLQQEKWEKFEQSNANLSTINDTNRMEDMVSFIKSQDKEIQEFDAERKKLIESHEDKKSSIMKRYWEELLELEKELENELNQLMEKYNKDHPGMKTSNN</sequence>
<dbReference type="PANTHER" id="PTHR46602:SF6">
    <property type="entry name" value="XS DOMAIN-CONTAINING PROTEIN-RELATED"/>
    <property type="match status" value="1"/>
</dbReference>
<dbReference type="GO" id="GO:0051607">
    <property type="term" value="P:defense response to virus"/>
    <property type="evidence" value="ECO:0007669"/>
    <property type="project" value="InterPro"/>
</dbReference>
<evidence type="ECO:0000313" key="3">
    <source>
        <dbReference type="Proteomes" id="UP000467840"/>
    </source>
</evidence>
<dbReference type="PANTHER" id="PTHR46602">
    <property type="entry name" value="PROTEIN SUPPRESSOR OF GENE SILENCING 3"/>
    <property type="match status" value="1"/>
</dbReference>
<feature type="coiled-coil region" evidence="1">
    <location>
        <begin position="42"/>
        <end position="99"/>
    </location>
</feature>
<dbReference type="AlphaFoldDB" id="A0A6A6L0K6"/>